<dbReference type="EMBL" id="VSSQ01075442">
    <property type="protein sequence ID" value="MPN26040.1"/>
    <property type="molecule type" value="Genomic_DNA"/>
</dbReference>
<sequence length="105" mass="11894">MPQFARHHILNVGDFSGNIRVNTLLYFQVIGDSQTFDAELLRLERIWNLNIDAIRILGLNPQDSHIIGIDLRVGDFQNTRSPVLKPDFDFQGGDVLKPIDQHGGK</sequence>
<name>A0A645GIS7_9ZZZZ</name>
<proteinExistence type="predicted"/>
<organism evidence="1">
    <name type="scientific">bioreactor metagenome</name>
    <dbReference type="NCBI Taxonomy" id="1076179"/>
    <lineage>
        <taxon>unclassified sequences</taxon>
        <taxon>metagenomes</taxon>
        <taxon>ecological metagenomes</taxon>
    </lineage>
</organism>
<accession>A0A645GIS7</accession>
<dbReference type="AlphaFoldDB" id="A0A645GIS7"/>
<protein>
    <submittedName>
        <fullName evidence="1">Uncharacterized protein</fullName>
    </submittedName>
</protein>
<gene>
    <name evidence="1" type="ORF">SDC9_173462</name>
</gene>
<evidence type="ECO:0000313" key="1">
    <source>
        <dbReference type="EMBL" id="MPN26040.1"/>
    </source>
</evidence>
<reference evidence="1" key="1">
    <citation type="submission" date="2019-08" db="EMBL/GenBank/DDBJ databases">
        <authorList>
            <person name="Kucharzyk K."/>
            <person name="Murdoch R.W."/>
            <person name="Higgins S."/>
            <person name="Loffler F."/>
        </authorList>
    </citation>
    <scope>NUCLEOTIDE SEQUENCE</scope>
</reference>
<comment type="caution">
    <text evidence="1">The sequence shown here is derived from an EMBL/GenBank/DDBJ whole genome shotgun (WGS) entry which is preliminary data.</text>
</comment>